<reference evidence="1" key="1">
    <citation type="submission" date="2018-10" db="EMBL/GenBank/DDBJ databases">
        <title>Schaedlerella arabinophila gen. nov. sp. nov., isolated from the mouse intestinal tract and comparative analysis with the genome of the closely related altered Schaedler flora strain ASF502.</title>
        <authorList>
            <person name="Miyake S."/>
            <person name="Soh M."/>
            <person name="Seedorf H."/>
        </authorList>
    </citation>
    <scope>NUCLEOTIDE SEQUENCE [LARGE SCALE GENOMIC DNA]</scope>
    <source>
        <strain evidence="1">DSM 106076</strain>
    </source>
</reference>
<name>A0A426DCA9_9FIRM</name>
<comment type="caution">
    <text evidence="1">The sequence shown here is derived from an EMBL/GenBank/DDBJ whole genome shotgun (WGS) entry which is preliminary data.</text>
</comment>
<protein>
    <submittedName>
        <fullName evidence="1">WYL domain-containing protein</fullName>
    </submittedName>
</protein>
<dbReference type="RefSeq" id="WP_125126226.1">
    <property type="nucleotide sequence ID" value="NZ_RHJS01000002.1"/>
</dbReference>
<dbReference type="AlphaFoldDB" id="A0A426DCA9"/>
<gene>
    <name evidence="1" type="ORF">EBB54_02600</name>
</gene>
<proteinExistence type="predicted"/>
<keyword evidence="2" id="KW-1185">Reference proteome</keyword>
<evidence type="ECO:0000313" key="2">
    <source>
        <dbReference type="Proteomes" id="UP000274920"/>
    </source>
</evidence>
<dbReference type="Proteomes" id="UP000274920">
    <property type="component" value="Unassembled WGS sequence"/>
</dbReference>
<accession>A0A426DCA9</accession>
<organism evidence="1 2">
    <name type="scientific">Schaedlerella arabinosiphila</name>
    <dbReference type="NCBI Taxonomy" id="2044587"/>
    <lineage>
        <taxon>Bacteria</taxon>
        <taxon>Bacillati</taxon>
        <taxon>Bacillota</taxon>
        <taxon>Clostridia</taxon>
        <taxon>Lachnospirales</taxon>
        <taxon>Lachnospiraceae</taxon>
        <taxon>Schaedlerella</taxon>
    </lineage>
</organism>
<dbReference type="EMBL" id="RHJS01000002">
    <property type="protein sequence ID" value="RRK30392.1"/>
    <property type="molecule type" value="Genomic_DNA"/>
</dbReference>
<sequence length="327" mass="38376">MELFSEIYSCYYQVLRHLLSGQSALTIQDIRSRICREGFEESLLSIIPKIEDGTWNLFQKDGGLYLSRLSTDFLTPLSALEKSYLKALLSDPRMGLFLEPEQLKDLRHMLSAVPPLWRPEQFYYYDRFSDGDPYQDERYRHCFQILLQAQKNRQYVDIDYISPNGNRLHHQYVPARLEYSVKNDKFRLLALNPGKNGRMKLELLNLSRIQSVRPVEKILSSCMDLNALIRNSYYNEPVTLHIVNRRNALERAMLHFANYEKNTAKIDEDTYECLIYYNQSMETELLIEVLSFGPMLTVIGNKRFLCSLKARLRRQRSLLSSQKNGCV</sequence>
<evidence type="ECO:0000313" key="1">
    <source>
        <dbReference type="EMBL" id="RRK30392.1"/>
    </source>
</evidence>
<dbReference type="PROSITE" id="PS52050">
    <property type="entry name" value="WYL"/>
    <property type="match status" value="1"/>
</dbReference>